<feature type="compositionally biased region" description="Basic residues" evidence="1">
    <location>
        <begin position="551"/>
        <end position="560"/>
    </location>
</feature>
<comment type="caution">
    <text evidence="2">The sequence shown here is derived from an EMBL/GenBank/DDBJ whole genome shotgun (WGS) entry which is preliminary data.</text>
</comment>
<dbReference type="AlphaFoldDB" id="A0A8H2X5K2"/>
<gene>
    <name evidence="2" type="ORF">RDB_LOCUS50780</name>
</gene>
<evidence type="ECO:0000256" key="1">
    <source>
        <dbReference type="SAM" id="MobiDB-lite"/>
    </source>
</evidence>
<dbReference type="Proteomes" id="UP000663843">
    <property type="component" value="Unassembled WGS sequence"/>
</dbReference>
<accession>A0A8H2X5K2</accession>
<reference evidence="2" key="1">
    <citation type="submission" date="2021-01" db="EMBL/GenBank/DDBJ databases">
        <authorList>
            <person name="Kaushik A."/>
        </authorList>
    </citation>
    <scope>NUCLEOTIDE SEQUENCE</scope>
    <source>
        <strain evidence="2">AG2-2IIIB</strain>
    </source>
</reference>
<sequence length="730" mass="78309">MIDDRSCYDDFSPDRDSTSLELNWDSLFEAQSRDLASCNVLPVASDRDVSGAAGECAGHSKDGCGAPSAQASGNGDDTPEAAGHGRATEAGEAAMDMCISSAIAAPARAPPAPVVPAPGPPGPTLQVSAPQVPAIQVPAPQVATPRVAIRQPRPTRSYRHGRFIDSLDRSQSLVSQVDSAASKFTASQAMAGSPYVGNSVTVGHDSTSSVVGSSQFTNYTSPEYQTGAVSYSQARTAAGPSTYQPEISHGPAASEFDASYWQAMAGSPTDGNSLILGHNSTSSVAGPSQFTSYASQEHQPGAGSYGLTSPNTAASFIYQPEASRDPATSRFDASQAMAGSLTVGDPLRFGPNSVVEYSQFTNYTSPEYQPGAGSYQQASASGSFIYEPEISRGPAASLFAASQAMTGPLAVANSLTTAYNSVSSVVGYSQFPNYLSTQYQSDDVSYPQAPTAGPSVYQQISPGPAAFASEPQHPNSVNMSFSGPSYVVLGTPLTYPSIMHPPAPIAYEYPSLAPPAGLAFDGVPTTAPVSDPTDYVHSQSIAHVQSYHEPNRKRNRKRKRTSNDQGSPRKRSKKKKDDKRFQKFILPNPYYALSPTCNPKMIRLSKSVEDHGCTYISPFTGIQCWLKKNTAQPVEWLEKFDDRKEKGFFPRHRAEMLRHLAVHRQLEASTLRNLNMPESEHLATSWNDEAIDEQIIKDRDDADNQVWCEDEERKSREQLDEQLAASGLVH</sequence>
<dbReference type="EMBL" id="CAJMWT010001742">
    <property type="protein sequence ID" value="CAE6417942.1"/>
    <property type="molecule type" value="Genomic_DNA"/>
</dbReference>
<proteinExistence type="predicted"/>
<feature type="region of interest" description="Disordered" evidence="1">
    <location>
        <begin position="542"/>
        <end position="579"/>
    </location>
</feature>
<protein>
    <submittedName>
        <fullName evidence="2">Uncharacterized protein</fullName>
    </submittedName>
</protein>
<organism evidence="2 3">
    <name type="scientific">Rhizoctonia solani</name>
    <dbReference type="NCBI Taxonomy" id="456999"/>
    <lineage>
        <taxon>Eukaryota</taxon>
        <taxon>Fungi</taxon>
        <taxon>Dikarya</taxon>
        <taxon>Basidiomycota</taxon>
        <taxon>Agaricomycotina</taxon>
        <taxon>Agaricomycetes</taxon>
        <taxon>Cantharellales</taxon>
        <taxon>Ceratobasidiaceae</taxon>
        <taxon>Rhizoctonia</taxon>
    </lineage>
</organism>
<feature type="compositionally biased region" description="Basic residues" evidence="1">
    <location>
        <begin position="568"/>
        <end position="577"/>
    </location>
</feature>
<evidence type="ECO:0000313" key="2">
    <source>
        <dbReference type="EMBL" id="CAE6417942.1"/>
    </source>
</evidence>
<evidence type="ECO:0000313" key="3">
    <source>
        <dbReference type="Proteomes" id="UP000663843"/>
    </source>
</evidence>
<feature type="region of interest" description="Disordered" evidence="1">
    <location>
        <begin position="50"/>
        <end position="84"/>
    </location>
</feature>
<name>A0A8H2X5K2_9AGAM</name>